<evidence type="ECO:0000313" key="6">
    <source>
        <dbReference type="Proteomes" id="UP000681075"/>
    </source>
</evidence>
<evidence type="ECO:0000313" key="5">
    <source>
        <dbReference type="EMBL" id="GIL38906.1"/>
    </source>
</evidence>
<dbReference type="PANTHER" id="PTHR42776">
    <property type="entry name" value="SERINE PEPTIDASE S9 FAMILY MEMBER"/>
    <property type="match status" value="1"/>
</dbReference>
<feature type="chain" id="PRO_5035751416" evidence="3">
    <location>
        <begin position="33"/>
        <end position="671"/>
    </location>
</feature>
<dbReference type="Proteomes" id="UP000681075">
    <property type="component" value="Unassembled WGS sequence"/>
</dbReference>
<reference evidence="5" key="1">
    <citation type="submission" date="2021-02" db="EMBL/GenBank/DDBJ databases">
        <title>Genome sequence of Rhodospirillales sp. strain TMPK1 isolated from soil.</title>
        <authorList>
            <person name="Nakai R."/>
            <person name="Kusada H."/>
            <person name="Tamaki H."/>
        </authorList>
    </citation>
    <scope>NUCLEOTIDE SEQUENCE</scope>
    <source>
        <strain evidence="5">TMPK1</strain>
    </source>
</reference>
<dbReference type="InterPro" id="IPR011042">
    <property type="entry name" value="6-blade_b-propeller_TolB-like"/>
</dbReference>
<protein>
    <submittedName>
        <fullName evidence="5">Peptidase</fullName>
    </submittedName>
</protein>
<accession>A0A8S8XCH3</accession>
<feature type="signal peptide" evidence="3">
    <location>
        <begin position="1"/>
        <end position="32"/>
    </location>
</feature>
<dbReference type="Gene3D" id="2.120.10.30">
    <property type="entry name" value="TolB, C-terminal domain"/>
    <property type="match status" value="2"/>
</dbReference>
<dbReference type="GO" id="GO:0004252">
    <property type="term" value="F:serine-type endopeptidase activity"/>
    <property type="evidence" value="ECO:0007669"/>
    <property type="project" value="TreeGrafter"/>
</dbReference>
<keyword evidence="1" id="KW-0378">Hydrolase</keyword>
<name>A0A8S8XCH3_9PROT</name>
<dbReference type="Gene3D" id="3.40.50.1820">
    <property type="entry name" value="alpha/beta hydrolase"/>
    <property type="match status" value="1"/>
</dbReference>
<dbReference type="AlphaFoldDB" id="A0A8S8XCH3"/>
<organism evidence="5 6">
    <name type="scientific">Roseiterribacter gracilis</name>
    <dbReference type="NCBI Taxonomy" id="2812848"/>
    <lineage>
        <taxon>Bacteria</taxon>
        <taxon>Pseudomonadati</taxon>
        <taxon>Pseudomonadota</taxon>
        <taxon>Alphaproteobacteria</taxon>
        <taxon>Rhodospirillales</taxon>
        <taxon>Roseiterribacteraceae</taxon>
        <taxon>Roseiterribacter</taxon>
    </lineage>
</organism>
<dbReference type="Pfam" id="PF00326">
    <property type="entry name" value="Peptidase_S9"/>
    <property type="match status" value="1"/>
</dbReference>
<comment type="caution">
    <text evidence="5">The sequence shown here is derived from an EMBL/GenBank/DDBJ whole genome shotgun (WGS) entry which is preliminary data.</text>
</comment>
<evidence type="ECO:0000256" key="2">
    <source>
        <dbReference type="ARBA" id="ARBA00022825"/>
    </source>
</evidence>
<evidence type="ECO:0000259" key="4">
    <source>
        <dbReference type="Pfam" id="PF00326"/>
    </source>
</evidence>
<dbReference type="Pfam" id="PF07676">
    <property type="entry name" value="PD40"/>
    <property type="match status" value="1"/>
</dbReference>
<gene>
    <name evidence="5" type="ORF">TMPK1_11430</name>
</gene>
<feature type="domain" description="Peptidase S9 prolyl oligopeptidase catalytic" evidence="4">
    <location>
        <begin position="450"/>
        <end position="655"/>
    </location>
</feature>
<dbReference type="GO" id="GO:0006508">
    <property type="term" value="P:proteolysis"/>
    <property type="evidence" value="ECO:0007669"/>
    <property type="project" value="InterPro"/>
</dbReference>
<dbReference type="SUPFAM" id="SSF53474">
    <property type="entry name" value="alpha/beta-Hydrolases"/>
    <property type="match status" value="1"/>
</dbReference>
<evidence type="ECO:0000256" key="1">
    <source>
        <dbReference type="ARBA" id="ARBA00022801"/>
    </source>
</evidence>
<dbReference type="InterPro" id="IPR029058">
    <property type="entry name" value="AB_hydrolase_fold"/>
</dbReference>
<keyword evidence="2" id="KW-0720">Serine protease</keyword>
<proteinExistence type="predicted"/>
<dbReference type="EMBL" id="BOPV01000001">
    <property type="protein sequence ID" value="GIL38906.1"/>
    <property type="molecule type" value="Genomic_DNA"/>
</dbReference>
<keyword evidence="6" id="KW-1185">Reference proteome</keyword>
<keyword evidence="2" id="KW-0645">Protease</keyword>
<sequence>MLAPKNFEGDWAMWIRSASLTVLLLASSQSFAADAKPALKTYAQLALSPSGSQLASVDSITDEDASAAPHGVLTVRDTSNGTVLRTIDPCATCRYSGPAWSPLGDALAFLAADRKSGTVSLMVAEADKVRTVTAVKGVAATPRWSPDGKVIALLATVGARKEVGATQAGAALVGAIGESEDEQRIATVAAGGGELRFVSPDDHYIYEYDWTPDGKGFVATSAKGNGDNNWWIARLYAVDASSGKLREIAAPKTQIALPHVSPDGKTVAYVGGLMSDFGVFFGDIYTVPLAGGTPTNVTPNYGGSFTSIAWNNGKLVGSAVIVDRAALTSVTPATGDVKVLWEREAMLSGGAGPSSVHSNGTQFAFTAQDFNHAPVLMAGSPDKIQAVAHDNDGFTTDVVARSVTWTNDGMNAQGWLVEPRGNATSKQRAPMVVVAHGGPSFAMMPFYAGFGSNKALLDAGYTLFLPNPRGSGGQGEAFKRGNVRDFGGGDLRDVLTGIDKVLTVANVDENRIGITGHSYGGCMVMWAVTQTNRFKAAQAGAGIANWISYYGQNGINQWMIPFFGASAYDDPAAYRAASPIEKIKQAKTPTMLTVGERDIEVPAPQSMEFWNGLRAMNVPTKLIIYEGEGHNFRKPEHLRDFRQQQVAWFDKYLKQGAAGVSSDTPAAAPNR</sequence>
<dbReference type="SUPFAM" id="SSF82171">
    <property type="entry name" value="DPP6 N-terminal domain-like"/>
    <property type="match status" value="1"/>
</dbReference>
<dbReference type="PANTHER" id="PTHR42776:SF27">
    <property type="entry name" value="DIPEPTIDYL PEPTIDASE FAMILY MEMBER 6"/>
    <property type="match status" value="1"/>
</dbReference>
<dbReference type="InterPro" id="IPR001375">
    <property type="entry name" value="Peptidase_S9_cat"/>
</dbReference>
<keyword evidence="3" id="KW-0732">Signal</keyword>
<evidence type="ECO:0000256" key="3">
    <source>
        <dbReference type="SAM" id="SignalP"/>
    </source>
</evidence>
<dbReference type="InterPro" id="IPR011659">
    <property type="entry name" value="WD40"/>
</dbReference>